<feature type="transmembrane region" description="Helical" evidence="9">
    <location>
        <begin position="100"/>
        <end position="117"/>
    </location>
</feature>
<dbReference type="PANTHER" id="PTHR48022:SF23">
    <property type="entry name" value="MAJOR FACILITATOR SUPERFAMILY (MFS) PROFILE DOMAIN-CONTAINING PROTEIN"/>
    <property type="match status" value="1"/>
</dbReference>
<evidence type="ECO:0000256" key="5">
    <source>
        <dbReference type="ARBA" id="ARBA00022989"/>
    </source>
</evidence>
<dbReference type="GO" id="GO:0005351">
    <property type="term" value="F:carbohydrate:proton symporter activity"/>
    <property type="evidence" value="ECO:0007669"/>
    <property type="project" value="TreeGrafter"/>
</dbReference>
<keyword evidence="3 8" id="KW-0813">Transport</keyword>
<feature type="transmembrane region" description="Helical" evidence="9">
    <location>
        <begin position="381"/>
        <end position="399"/>
    </location>
</feature>
<comment type="similarity">
    <text evidence="2 8">Belongs to the major facilitator superfamily. Sugar transporter (TC 2.A.1.1) family.</text>
</comment>
<evidence type="ECO:0000259" key="10">
    <source>
        <dbReference type="PROSITE" id="PS50850"/>
    </source>
</evidence>
<evidence type="ECO:0000256" key="3">
    <source>
        <dbReference type="ARBA" id="ARBA00022448"/>
    </source>
</evidence>
<feature type="transmembrane region" description="Helical" evidence="9">
    <location>
        <begin position="420"/>
        <end position="440"/>
    </location>
</feature>
<feature type="transmembrane region" description="Helical" evidence="9">
    <location>
        <begin position="280"/>
        <end position="299"/>
    </location>
</feature>
<dbReference type="SUPFAM" id="SSF103473">
    <property type="entry name" value="MFS general substrate transporter"/>
    <property type="match status" value="1"/>
</dbReference>
<feature type="transmembrane region" description="Helical" evidence="9">
    <location>
        <begin position="191"/>
        <end position="212"/>
    </location>
</feature>
<proteinExistence type="inferred from homology"/>
<keyword evidence="4 9" id="KW-0812">Transmembrane</keyword>
<dbReference type="InterPro" id="IPR005829">
    <property type="entry name" value="Sugar_transporter_CS"/>
</dbReference>
<evidence type="ECO:0000256" key="1">
    <source>
        <dbReference type="ARBA" id="ARBA00004141"/>
    </source>
</evidence>
<dbReference type="InterPro" id="IPR050360">
    <property type="entry name" value="MFS_Sugar_Transporters"/>
</dbReference>
<organism evidence="11 12">
    <name type="scientific">Fusarium euwallaceae</name>
    <dbReference type="NCBI Taxonomy" id="1147111"/>
    <lineage>
        <taxon>Eukaryota</taxon>
        <taxon>Fungi</taxon>
        <taxon>Dikarya</taxon>
        <taxon>Ascomycota</taxon>
        <taxon>Pezizomycotina</taxon>
        <taxon>Sordariomycetes</taxon>
        <taxon>Hypocreomycetidae</taxon>
        <taxon>Hypocreales</taxon>
        <taxon>Nectriaceae</taxon>
        <taxon>Fusarium</taxon>
        <taxon>Fusarium solani species complex</taxon>
    </lineage>
</organism>
<evidence type="ECO:0000256" key="7">
    <source>
        <dbReference type="ARBA" id="ARBA00023180"/>
    </source>
</evidence>
<evidence type="ECO:0000256" key="8">
    <source>
        <dbReference type="RuleBase" id="RU003346"/>
    </source>
</evidence>
<accession>A0A430L5D0</accession>
<evidence type="ECO:0000256" key="9">
    <source>
        <dbReference type="SAM" id="Phobius"/>
    </source>
</evidence>
<evidence type="ECO:0000313" key="12">
    <source>
        <dbReference type="Proteomes" id="UP000287124"/>
    </source>
</evidence>
<feature type="transmembrane region" description="Helical" evidence="9">
    <location>
        <begin position="452"/>
        <end position="470"/>
    </location>
</feature>
<dbReference type="GO" id="GO:0016020">
    <property type="term" value="C:membrane"/>
    <property type="evidence" value="ECO:0007669"/>
    <property type="project" value="UniProtKB-SubCell"/>
</dbReference>
<dbReference type="NCBIfam" id="TIGR00879">
    <property type="entry name" value="SP"/>
    <property type="match status" value="1"/>
</dbReference>
<dbReference type="Pfam" id="PF00083">
    <property type="entry name" value="Sugar_tr"/>
    <property type="match status" value="1"/>
</dbReference>
<feature type="domain" description="Major facilitator superfamily (MFS) profile" evidence="10">
    <location>
        <begin position="20"/>
        <end position="474"/>
    </location>
</feature>
<evidence type="ECO:0000313" key="11">
    <source>
        <dbReference type="EMBL" id="RTE70951.1"/>
    </source>
</evidence>
<feature type="transmembrane region" description="Helical" evidence="9">
    <location>
        <begin position="15"/>
        <end position="33"/>
    </location>
</feature>
<gene>
    <name evidence="11" type="ORF">BHE90_014658</name>
</gene>
<dbReference type="PROSITE" id="PS00216">
    <property type="entry name" value="SUGAR_TRANSPORT_1"/>
    <property type="match status" value="1"/>
</dbReference>
<feature type="transmembrane region" description="Helical" evidence="9">
    <location>
        <begin position="348"/>
        <end position="369"/>
    </location>
</feature>
<dbReference type="PROSITE" id="PS00217">
    <property type="entry name" value="SUGAR_TRANSPORT_2"/>
    <property type="match status" value="1"/>
</dbReference>
<dbReference type="InterPro" id="IPR003663">
    <property type="entry name" value="Sugar/inositol_transpt"/>
</dbReference>
<dbReference type="Gene3D" id="1.20.1250.20">
    <property type="entry name" value="MFS general substrate transporter like domains"/>
    <property type="match status" value="1"/>
</dbReference>
<evidence type="ECO:0000256" key="6">
    <source>
        <dbReference type="ARBA" id="ARBA00023136"/>
    </source>
</evidence>
<feature type="transmembrane region" description="Helical" evidence="9">
    <location>
        <begin position="158"/>
        <end position="176"/>
    </location>
</feature>
<feature type="transmembrane region" description="Helical" evidence="9">
    <location>
        <begin position="68"/>
        <end position="88"/>
    </location>
</feature>
<keyword evidence="7" id="KW-0325">Glycoprotein</keyword>
<keyword evidence="6 9" id="KW-0472">Membrane</keyword>
<dbReference type="FunFam" id="1.20.1250.20:FF:000026">
    <property type="entry name" value="MFS quinate transporter QutD"/>
    <property type="match status" value="1"/>
</dbReference>
<dbReference type="PROSITE" id="PS50850">
    <property type="entry name" value="MFS"/>
    <property type="match status" value="1"/>
</dbReference>
<feature type="transmembrane region" description="Helical" evidence="9">
    <location>
        <begin position="123"/>
        <end position="146"/>
    </location>
</feature>
<evidence type="ECO:0000256" key="2">
    <source>
        <dbReference type="ARBA" id="ARBA00010992"/>
    </source>
</evidence>
<dbReference type="PRINTS" id="PR00171">
    <property type="entry name" value="SUGRTRNSPORT"/>
</dbReference>
<keyword evidence="5 9" id="KW-1133">Transmembrane helix</keyword>
<dbReference type="InterPro" id="IPR005828">
    <property type="entry name" value="MFS_sugar_transport-like"/>
</dbReference>
<sequence>MDSSVSQPRGFFKNYRVYILATVSYMGSLLFGYDVGVMGGLLPFESFRRDFGIPTGSSGFADGRVAEISSNVVSLLTAGCFFGALSAAIANDRYGRRYSLMAYSVIFLLGAALQTGAPNDLSYLYAGRVIAGLGVGGMSSITPVFVAETAPADVRGRVTGLFQEFLVLGSTIAYWLNYGIERGMPVSSAQWRIPLGVQMIPAVFLFIGLIPLKESPRWLVEKGREDQALASLAYIRNMPIDSHEVSREFVEIKTSLDEEGGKMREATWKECLKPGVRNRFALIFALMLCQQLTGTNSIGKYLEKLIFQTVGLSGADASLFATGIYGIVKLIFTAISLLFVIDKIGRRWAHVGGGAWMSVMMFILASVLATHPPKEGEGVSSASIAMCVLIYLYVIAYTGSWGPGPWIYAGEIFPTHVRSYGVAFGAATQWLFNFMVTRVTPQIIHNIGWKTFIVFASLCFGMSMFTFFFMKETKGLTLEEIDQLFGLSDMEQFHNDVERRMTKLEGLDPVMKTATAEEEKGAAKQEETK</sequence>
<comment type="subcellular location">
    <subcellularLocation>
        <location evidence="1">Membrane</location>
        <topology evidence="1">Multi-pass membrane protein</topology>
    </subcellularLocation>
</comment>
<name>A0A430L5D0_9HYPO</name>
<reference evidence="11 12" key="1">
    <citation type="submission" date="2017-06" db="EMBL/GenBank/DDBJ databases">
        <title>Comparative genomic analysis of Ambrosia Fusariam Clade fungi.</title>
        <authorList>
            <person name="Stajich J.E."/>
            <person name="Carrillo J."/>
            <person name="Kijimoto T."/>
            <person name="Eskalen A."/>
            <person name="O'Donnell K."/>
            <person name="Kasson M."/>
        </authorList>
    </citation>
    <scope>NUCLEOTIDE SEQUENCE [LARGE SCALE GENOMIC DNA]</scope>
    <source>
        <strain evidence="11 12">UCR1854</strain>
    </source>
</reference>
<dbReference type="EMBL" id="MIKF01000412">
    <property type="protein sequence ID" value="RTE70951.1"/>
    <property type="molecule type" value="Genomic_DNA"/>
</dbReference>
<feature type="transmembrane region" description="Helical" evidence="9">
    <location>
        <begin position="319"/>
        <end position="341"/>
    </location>
</feature>
<dbReference type="InterPro" id="IPR020846">
    <property type="entry name" value="MFS_dom"/>
</dbReference>
<evidence type="ECO:0000256" key="4">
    <source>
        <dbReference type="ARBA" id="ARBA00022692"/>
    </source>
</evidence>
<comment type="caution">
    <text evidence="11">The sequence shown here is derived from an EMBL/GenBank/DDBJ whole genome shotgun (WGS) entry which is preliminary data.</text>
</comment>
<dbReference type="AlphaFoldDB" id="A0A430L5D0"/>
<dbReference type="InterPro" id="IPR036259">
    <property type="entry name" value="MFS_trans_sf"/>
</dbReference>
<dbReference type="Proteomes" id="UP000287124">
    <property type="component" value="Unassembled WGS sequence"/>
</dbReference>
<keyword evidence="12" id="KW-1185">Reference proteome</keyword>
<protein>
    <recommendedName>
        <fullName evidence="10">Major facilitator superfamily (MFS) profile domain-containing protein</fullName>
    </recommendedName>
</protein>
<dbReference type="PANTHER" id="PTHR48022">
    <property type="entry name" value="PLASTIDIC GLUCOSE TRANSPORTER 4"/>
    <property type="match status" value="1"/>
</dbReference>